<feature type="compositionally biased region" description="Acidic residues" evidence="2">
    <location>
        <begin position="553"/>
        <end position="572"/>
    </location>
</feature>
<feature type="region of interest" description="Disordered" evidence="2">
    <location>
        <begin position="523"/>
        <end position="579"/>
    </location>
</feature>
<dbReference type="VEuPathDB" id="TriTrypDB:ECC02_010040"/>
<sequence length="1175" mass="129910">MNLHAGGLSCGASSLKSETTVATTTATKLKGSAELTSLVKVSSWGKGSSNLCDCSSCQKKTSGNFMTEPKFDLSLHKSPLLPQMMTQPSAIGPHTVSHSQSAKTQDSVEIPSSGKDAATYSQTAANTSLLPPCTVERQQFHHYYSHPHQQHHEQPSASRNLLASGGIPLQRYRAKLEECADLHRRLQDTCVELSVTREHLCSVKVDRSNLINEIERLRDVLFVTTTELQSMQQRVEELERENKHMSVELRGLQALSMCPSRRMEIITTLRATPYDTDAGKSENIYGTNTDSFAPGDMGARRRLTNSAAALCLESNPSLLRRSLTCTDTLKPTDILASYVCECFRTEVVPHMELLHSLYDGSRLMAVDPPVTHAQLSALKRVLVEAAAGTTRIGGAGAASIRRLEKRPLPRVGGRRLSPLTSAKRWNCQVELLSFRCENWHASTSVLLYMIRSIESVRHVEIFSLTDVAVLRQLAEALLMAPHVEVLSLPELSLADDGLAVLFSFMVRQEQLVTKAPASIVETKSSTRTKYEPLGSNEPQKGIGVLSHNRDHKEDEDDDGAGGIGGEDEEGEEASCKLGDHSAQVSSEGRYVEPQFSIPCLDLSRCRIDHPTGLFRTFRGPLVKVLVLTGCSALRDAHVRDVLEACPQLHTIDLSGNEGLTTACVRYISQHERLKVLRLENCPAIKRLELANVEVLFSSLAYVTRLYAPELCRLPVPLTQSHVLFDLYAPKLREIILKGIVVDRGTLAAFVHNGSNGCAGEREVSSSLRAHSSSARPVEKIFLEEQQQQEQQPPREGEGEDEEMEEKQEFQEEQQEQQQEQQEEEEEENQHEPGDVPQLLSVGFIGCLIASASELNSFMKQQTQLLRLSLHGCHGLVDSSLAWLPHTLMELDLGGVAQLTGSSVNVIATRLPQLIKLSLKNAGTSIQNADLHRLRGLGNLEVLNLLGLPQLFPEVVAAVVEALPQLRVLYHETVVVARTHPTTVLQVNRIDEEDTTHHDIQHCLKELLQLRNETALALWMEAQLPKPAQLLPCRNGARSGTEMGAKQPPLTINTTFYEATQLELSQQGRFTMALENEEEEEPSTAENGENTVEQEKPDVLTISSDHEEAMPHDFFDGEGDNDEDDENEKSKQSLYDTHRRTESGMDEKSRLAIEQTPLGPWGAADIVAEHRQNSGG</sequence>
<name>A0A7J6XRE3_TRYCR</name>
<feature type="compositionally biased region" description="Acidic residues" evidence="2">
    <location>
        <begin position="797"/>
        <end position="828"/>
    </location>
</feature>
<feature type="compositionally biased region" description="Acidic residues" evidence="2">
    <location>
        <begin position="1115"/>
        <end position="1126"/>
    </location>
</feature>
<proteinExistence type="predicted"/>
<feature type="compositionally biased region" description="Polar residues" evidence="2">
    <location>
        <begin position="96"/>
        <end position="107"/>
    </location>
</feature>
<evidence type="ECO:0000313" key="4">
    <source>
        <dbReference type="Proteomes" id="UP000583944"/>
    </source>
</evidence>
<dbReference type="InterPro" id="IPR050648">
    <property type="entry name" value="F-box_LRR-repeat"/>
</dbReference>
<feature type="compositionally biased region" description="Low complexity" evidence="2">
    <location>
        <begin position="783"/>
        <end position="793"/>
    </location>
</feature>
<dbReference type="InterPro" id="IPR032675">
    <property type="entry name" value="LRR_dom_sf"/>
</dbReference>
<dbReference type="EMBL" id="JABDHM010000153">
    <property type="protein sequence ID" value="KAF5217104.1"/>
    <property type="molecule type" value="Genomic_DNA"/>
</dbReference>
<dbReference type="AlphaFoldDB" id="A0A7J6XRE3"/>
<accession>A0A7J6XRE3</accession>
<dbReference type="Gene3D" id="3.80.10.10">
    <property type="entry name" value="Ribonuclease Inhibitor"/>
    <property type="match status" value="2"/>
</dbReference>
<dbReference type="Proteomes" id="UP000583944">
    <property type="component" value="Unassembled WGS sequence"/>
</dbReference>
<evidence type="ECO:0000256" key="2">
    <source>
        <dbReference type="SAM" id="MobiDB-lite"/>
    </source>
</evidence>
<keyword evidence="1" id="KW-0175">Coiled coil</keyword>
<feature type="compositionally biased region" description="Basic and acidic residues" evidence="2">
    <location>
        <begin position="1127"/>
        <end position="1150"/>
    </location>
</feature>
<dbReference type="PANTHER" id="PTHR13382">
    <property type="entry name" value="MITOCHONDRIAL ATP SYNTHASE COUPLING FACTOR B"/>
    <property type="match status" value="1"/>
</dbReference>
<feature type="region of interest" description="Disordered" evidence="2">
    <location>
        <begin position="90"/>
        <end position="121"/>
    </location>
</feature>
<feature type="region of interest" description="Disordered" evidence="2">
    <location>
        <begin position="1109"/>
        <end position="1175"/>
    </location>
</feature>
<dbReference type="VEuPathDB" id="TriTrypDB:BCY84_01352"/>
<reference evidence="3 4" key="1">
    <citation type="journal article" date="2019" name="Genome Biol. Evol.">
        <title>Nanopore Sequencing Significantly Improves Genome Assembly of the Protozoan Parasite Trypanosoma cruzi.</title>
        <authorList>
            <person name="Diaz-Viraque F."/>
            <person name="Pita S."/>
            <person name="Greif G."/>
            <person name="de Souza R.C.M."/>
            <person name="Iraola G."/>
            <person name="Robello C."/>
        </authorList>
    </citation>
    <scope>NUCLEOTIDE SEQUENCE [LARGE SCALE GENOMIC DNA]</scope>
    <source>
        <strain evidence="3 4">Berenice</strain>
    </source>
</reference>
<feature type="region of interest" description="Disordered" evidence="2">
    <location>
        <begin position="783"/>
        <end position="835"/>
    </location>
</feature>
<dbReference type="GO" id="GO:0005737">
    <property type="term" value="C:cytoplasm"/>
    <property type="evidence" value="ECO:0007669"/>
    <property type="project" value="TreeGrafter"/>
</dbReference>
<feature type="region of interest" description="Disordered" evidence="2">
    <location>
        <begin position="1073"/>
        <end position="1094"/>
    </location>
</feature>
<comment type="caution">
    <text evidence="3">The sequence shown here is derived from an EMBL/GenBank/DDBJ whole genome shotgun (WGS) entry which is preliminary data.</text>
</comment>
<organism evidence="3 4">
    <name type="scientific">Trypanosoma cruzi</name>
    <dbReference type="NCBI Taxonomy" id="5693"/>
    <lineage>
        <taxon>Eukaryota</taxon>
        <taxon>Discoba</taxon>
        <taxon>Euglenozoa</taxon>
        <taxon>Kinetoplastea</taxon>
        <taxon>Metakinetoplastina</taxon>
        <taxon>Trypanosomatida</taxon>
        <taxon>Trypanosomatidae</taxon>
        <taxon>Trypanosoma</taxon>
        <taxon>Schizotrypanum</taxon>
    </lineage>
</organism>
<evidence type="ECO:0008006" key="5">
    <source>
        <dbReference type="Google" id="ProtNLM"/>
    </source>
</evidence>
<feature type="coiled-coil region" evidence="1">
    <location>
        <begin position="221"/>
        <end position="255"/>
    </location>
</feature>
<evidence type="ECO:0000256" key="1">
    <source>
        <dbReference type="SAM" id="Coils"/>
    </source>
</evidence>
<gene>
    <name evidence="3" type="ORF">ECC02_010040</name>
</gene>
<dbReference type="SUPFAM" id="SSF52047">
    <property type="entry name" value="RNI-like"/>
    <property type="match status" value="1"/>
</dbReference>
<feature type="compositionally biased region" description="Basic and acidic residues" evidence="2">
    <location>
        <begin position="1166"/>
        <end position="1175"/>
    </location>
</feature>
<protein>
    <recommendedName>
        <fullName evidence="5">Leucine-rich repeat protein</fullName>
    </recommendedName>
</protein>
<evidence type="ECO:0000313" key="3">
    <source>
        <dbReference type="EMBL" id="KAF5217104.1"/>
    </source>
</evidence>